<name>A0A023BAG7_GRENI</name>
<evidence type="ECO:0000313" key="2">
    <source>
        <dbReference type="EMBL" id="EZG78293.1"/>
    </source>
</evidence>
<gene>
    <name evidence="2" type="ORF">GNI_038520</name>
</gene>
<sequence>MKTVSGLRLVRVGGGEALAAFLSSDGGMSPLSECVAKMAVMSDGAHAAGVLVLAPADEFLDSDLTNYDWLRRWNRLRVYHEPDESPEQASASEHVERLLAEGLREHVKDADPSVADSILEEAFGEKLMGWSKMQHASDDDDDDGAVEEVGPKLDLIEVRDIEDEERERLLTEVPEAWKSIIEDSRVTAEYHELLEVEGQDVRKEGQDVRKDTRRCWQRPRFFASLGIGAALGGVFMSGLTLYLSGRGEAGPCVLSPATTLNSSTSPNSSTGSEVVGRRALYDVASSTVGYDSTMGTAASDTVGSSLGTDDPTFRGVTDATCKPVVIVEPRWPNVDDITTLISESELASLTVPEDICAARNITSGYVIAHSDNWGLLKWSDCADNGGHIACGKDTMCYYYGYPFKFDGPTVFKAVVQYRGPDGCSMRCNEGDLARDLYHNRVAEGVGRSIPGVDFGHASDRQKRLLGREIDKHLKRNDQCSYFNPEDGCRPRLARPQCTCTKARYASKFYDPEGKLGPWATQLDFNTTEDRFAPYHTPHKVPGYVTHECIFDCYQADSNMDEEVLKYWRSIYSSHIFSFEDPLEKDILRFLSILRDGESTRPVSDTETPTTVTGT</sequence>
<keyword evidence="1" id="KW-1133">Transmembrane helix</keyword>
<dbReference type="AlphaFoldDB" id="A0A023BAG7"/>
<organism evidence="2 3">
    <name type="scientific">Gregarina niphandrodes</name>
    <name type="common">Septate eugregarine</name>
    <dbReference type="NCBI Taxonomy" id="110365"/>
    <lineage>
        <taxon>Eukaryota</taxon>
        <taxon>Sar</taxon>
        <taxon>Alveolata</taxon>
        <taxon>Apicomplexa</taxon>
        <taxon>Conoidasida</taxon>
        <taxon>Gregarinasina</taxon>
        <taxon>Eugregarinorida</taxon>
        <taxon>Gregarinidae</taxon>
        <taxon>Gregarina</taxon>
    </lineage>
</organism>
<comment type="caution">
    <text evidence="2">The sequence shown here is derived from an EMBL/GenBank/DDBJ whole genome shotgun (WGS) entry which is preliminary data.</text>
</comment>
<dbReference type="Proteomes" id="UP000019763">
    <property type="component" value="Unassembled WGS sequence"/>
</dbReference>
<dbReference type="eggNOG" id="ENOG502SESN">
    <property type="taxonomic scope" value="Eukaryota"/>
</dbReference>
<accession>A0A023BAG7</accession>
<keyword evidence="1" id="KW-0472">Membrane</keyword>
<keyword evidence="1 2" id="KW-0812">Transmembrane</keyword>
<proteinExistence type="predicted"/>
<reference evidence="2" key="1">
    <citation type="submission" date="2013-12" db="EMBL/GenBank/DDBJ databases">
        <authorList>
            <person name="Omoto C.K."/>
            <person name="Sibley D."/>
            <person name="Venepally P."/>
            <person name="Hadjithomas M."/>
            <person name="Karamycheva S."/>
            <person name="Brunk B."/>
            <person name="Roos D."/>
            <person name="Caler E."/>
            <person name="Lorenzi H."/>
        </authorList>
    </citation>
    <scope>NUCLEOTIDE SEQUENCE</scope>
</reference>
<keyword evidence="3" id="KW-1185">Reference proteome</keyword>
<feature type="transmembrane region" description="Helical" evidence="1">
    <location>
        <begin position="221"/>
        <end position="243"/>
    </location>
</feature>
<evidence type="ECO:0000313" key="3">
    <source>
        <dbReference type="Proteomes" id="UP000019763"/>
    </source>
</evidence>
<evidence type="ECO:0000256" key="1">
    <source>
        <dbReference type="SAM" id="Phobius"/>
    </source>
</evidence>
<dbReference type="EMBL" id="AFNH02000296">
    <property type="protein sequence ID" value="EZG78293.1"/>
    <property type="molecule type" value="Genomic_DNA"/>
</dbReference>
<dbReference type="GeneID" id="22911484"/>
<dbReference type="VEuPathDB" id="CryptoDB:GNI_038520"/>
<protein>
    <submittedName>
        <fullName evidence="2">Transmembrane protein</fullName>
    </submittedName>
</protein>
<dbReference type="RefSeq" id="XP_011129362.1">
    <property type="nucleotide sequence ID" value="XM_011131060.1"/>
</dbReference>